<name>A0AA39QRN1_9AGAR</name>
<organism evidence="1 2">
    <name type="scientific">Armillaria luteobubalina</name>
    <dbReference type="NCBI Taxonomy" id="153913"/>
    <lineage>
        <taxon>Eukaryota</taxon>
        <taxon>Fungi</taxon>
        <taxon>Dikarya</taxon>
        <taxon>Basidiomycota</taxon>
        <taxon>Agaricomycotina</taxon>
        <taxon>Agaricomycetes</taxon>
        <taxon>Agaricomycetidae</taxon>
        <taxon>Agaricales</taxon>
        <taxon>Marasmiineae</taxon>
        <taxon>Physalacriaceae</taxon>
        <taxon>Armillaria</taxon>
    </lineage>
</organism>
<accession>A0AA39QRN1</accession>
<sequence>MRNIIDSLDDEVWLLIIENISPFPSLHRLPYDIASLAGVSRHLRHLCFSVAFKKVSWKWANPCTRIKPFSPPSLGRYIRELEFVIVQLRPITPPRHGSIYQLHHLSDHMEFISEMVNTAAPSLCDLHTVKIIFEDTNFPYQELLMGPWHTLLESIFLLPALESLELEAPWFAEDKTFPSLTLRHNNLRRLVYCAPFSLDPEAICTPEYGKRTMEQLAVETHNLRLLLDANRDSLEILELPGELADGVLDSSFPSLKELSLFGHGSDCHTWVSALPTQSHLRKLHIEIASNYSPPPIPIALHMTCSQLAELRSLTVSNPCPDDPLFRMLPPNLEHLSLVPYPDPFMIWWIPESEVPVKIVPCSAMNTIITTGSFESLTNLNVAYQWESDLAEISLLKLIVQTSPYLEFFELNRYGKKDSPFDIVSSLETSLRHLKYLSHLRLNLEKCEGKREVLFRTRTRKNMSNTMKEAIEQLSLSISSLRFISYLDLIFPSILSLPVWMWHKWAIERRNGNVELKCSIDDVFY</sequence>
<proteinExistence type="predicted"/>
<evidence type="ECO:0000313" key="1">
    <source>
        <dbReference type="EMBL" id="KAK0506629.1"/>
    </source>
</evidence>
<dbReference type="AlphaFoldDB" id="A0AA39QRN1"/>
<dbReference type="EMBL" id="JAUEPU010000001">
    <property type="protein sequence ID" value="KAK0506629.1"/>
    <property type="molecule type" value="Genomic_DNA"/>
</dbReference>
<keyword evidence="2" id="KW-1185">Reference proteome</keyword>
<gene>
    <name evidence="1" type="ORF">EDD18DRAFT_1124265</name>
</gene>
<reference evidence="1" key="1">
    <citation type="submission" date="2023-06" db="EMBL/GenBank/DDBJ databases">
        <authorList>
            <consortium name="Lawrence Berkeley National Laboratory"/>
            <person name="Ahrendt S."/>
            <person name="Sahu N."/>
            <person name="Indic B."/>
            <person name="Wong-Bajracharya J."/>
            <person name="Merenyi Z."/>
            <person name="Ke H.-M."/>
            <person name="Monk M."/>
            <person name="Kocsube S."/>
            <person name="Drula E."/>
            <person name="Lipzen A."/>
            <person name="Balint B."/>
            <person name="Henrissat B."/>
            <person name="Andreopoulos B."/>
            <person name="Martin F.M."/>
            <person name="Harder C.B."/>
            <person name="Rigling D."/>
            <person name="Ford K.L."/>
            <person name="Foster G.D."/>
            <person name="Pangilinan J."/>
            <person name="Papanicolaou A."/>
            <person name="Barry K."/>
            <person name="LaButti K."/>
            <person name="Viragh M."/>
            <person name="Koriabine M."/>
            <person name="Yan M."/>
            <person name="Riley R."/>
            <person name="Champramary S."/>
            <person name="Plett K.L."/>
            <person name="Tsai I.J."/>
            <person name="Slot J."/>
            <person name="Sipos G."/>
            <person name="Plett J."/>
            <person name="Nagy L.G."/>
            <person name="Grigoriev I.V."/>
        </authorList>
    </citation>
    <scope>NUCLEOTIDE SEQUENCE</scope>
    <source>
        <strain evidence="1">HWK02</strain>
    </source>
</reference>
<protein>
    <submittedName>
        <fullName evidence="1">Uncharacterized protein</fullName>
    </submittedName>
</protein>
<dbReference type="SUPFAM" id="SSF52047">
    <property type="entry name" value="RNI-like"/>
    <property type="match status" value="1"/>
</dbReference>
<dbReference type="Proteomes" id="UP001175228">
    <property type="component" value="Unassembled WGS sequence"/>
</dbReference>
<evidence type="ECO:0000313" key="2">
    <source>
        <dbReference type="Proteomes" id="UP001175228"/>
    </source>
</evidence>
<comment type="caution">
    <text evidence="1">The sequence shown here is derived from an EMBL/GenBank/DDBJ whole genome shotgun (WGS) entry which is preliminary data.</text>
</comment>